<evidence type="ECO:0000256" key="2">
    <source>
        <dbReference type="ARBA" id="ARBA00022679"/>
    </source>
</evidence>
<dbReference type="InterPro" id="IPR008278">
    <property type="entry name" value="4-PPantetheinyl_Trfase_dom"/>
</dbReference>
<dbReference type="AlphaFoldDB" id="A0A3M2LM73"/>
<dbReference type="GO" id="GO:0019878">
    <property type="term" value="P:lysine biosynthetic process via aminoadipic acid"/>
    <property type="evidence" value="ECO:0007669"/>
    <property type="project" value="TreeGrafter"/>
</dbReference>
<dbReference type="EMBL" id="RFFG01000083">
    <property type="protein sequence ID" value="RMI38554.1"/>
    <property type="molecule type" value="Genomic_DNA"/>
</dbReference>
<organism evidence="4 5">
    <name type="scientific">Actinomadura harenae</name>
    <dbReference type="NCBI Taxonomy" id="2483351"/>
    <lineage>
        <taxon>Bacteria</taxon>
        <taxon>Bacillati</taxon>
        <taxon>Actinomycetota</taxon>
        <taxon>Actinomycetes</taxon>
        <taxon>Streptosporangiales</taxon>
        <taxon>Thermomonosporaceae</taxon>
        <taxon>Actinomadura</taxon>
    </lineage>
</organism>
<feature type="domain" description="4'-phosphopantetheinyl transferase" evidence="3">
    <location>
        <begin position="102"/>
        <end position="158"/>
    </location>
</feature>
<reference evidence="4 5" key="1">
    <citation type="submission" date="2018-10" db="EMBL/GenBank/DDBJ databases">
        <title>Isolation from soil.</title>
        <authorList>
            <person name="Hu J."/>
        </authorList>
    </citation>
    <scope>NUCLEOTIDE SEQUENCE [LARGE SCALE GENOMIC DNA]</scope>
    <source>
        <strain evidence="4 5">NEAU-Ht49</strain>
    </source>
</reference>
<dbReference type="InterPro" id="IPR037143">
    <property type="entry name" value="4-PPantetheinyl_Trfase_dom_sf"/>
</dbReference>
<evidence type="ECO:0000313" key="4">
    <source>
        <dbReference type="EMBL" id="RMI38554.1"/>
    </source>
</evidence>
<comment type="similarity">
    <text evidence="1">Belongs to the P-Pant transferase superfamily. Gsp/Sfp/HetI/AcpT family.</text>
</comment>
<gene>
    <name evidence="4" type="ORF">EBO15_32395</name>
</gene>
<keyword evidence="5" id="KW-1185">Reference proteome</keyword>
<dbReference type="GO" id="GO:0000287">
    <property type="term" value="F:magnesium ion binding"/>
    <property type="evidence" value="ECO:0007669"/>
    <property type="project" value="InterPro"/>
</dbReference>
<dbReference type="GO" id="GO:0005829">
    <property type="term" value="C:cytosol"/>
    <property type="evidence" value="ECO:0007669"/>
    <property type="project" value="TreeGrafter"/>
</dbReference>
<dbReference type="SUPFAM" id="SSF56214">
    <property type="entry name" value="4'-phosphopantetheinyl transferase"/>
    <property type="match status" value="2"/>
</dbReference>
<name>A0A3M2LM73_9ACTN</name>
<comment type="caution">
    <text evidence="4">The sequence shown here is derived from an EMBL/GenBank/DDBJ whole genome shotgun (WGS) entry which is preliminary data.</text>
</comment>
<dbReference type="PANTHER" id="PTHR12215:SF10">
    <property type="entry name" value="L-AMINOADIPATE-SEMIALDEHYDE DEHYDROGENASE-PHOSPHOPANTETHEINYL TRANSFERASE"/>
    <property type="match status" value="1"/>
</dbReference>
<accession>A0A3M2LM73</accession>
<sequence>MHVWSVSLDVPVREVLLLRALLDPDELRRADGFDDPARRRRHTVAHGVTRRVLGSYLSVPPRCLRWTRGPHGKPAIAGRPDVSFSLSHSGDRALLGVAAGRSIGVDVEAEPAFDAGAFAARFFPAPERALVAAGQFTRLWSRKEACVKAAGGRLVQGLPLLVDGETVHDPSGALPGPWLVRDVPVPHGFGAAVALSGTQPCALTVH</sequence>
<dbReference type="Pfam" id="PF01648">
    <property type="entry name" value="ACPS"/>
    <property type="match status" value="1"/>
</dbReference>
<dbReference type="Proteomes" id="UP000282674">
    <property type="component" value="Unassembled WGS sequence"/>
</dbReference>
<proteinExistence type="inferred from homology"/>
<dbReference type="InterPro" id="IPR050559">
    <property type="entry name" value="P-Pant_transferase_sf"/>
</dbReference>
<dbReference type="Gene3D" id="3.90.470.20">
    <property type="entry name" value="4'-phosphopantetheinyl transferase domain"/>
    <property type="match status" value="1"/>
</dbReference>
<keyword evidence="2 4" id="KW-0808">Transferase</keyword>
<evidence type="ECO:0000256" key="1">
    <source>
        <dbReference type="ARBA" id="ARBA00010990"/>
    </source>
</evidence>
<protein>
    <submittedName>
        <fullName evidence="4">4'-phosphopantetheinyl transferase superfamily protein</fullName>
    </submittedName>
</protein>
<dbReference type="GO" id="GO:0008897">
    <property type="term" value="F:holo-[acyl-carrier-protein] synthase activity"/>
    <property type="evidence" value="ECO:0007669"/>
    <property type="project" value="InterPro"/>
</dbReference>
<evidence type="ECO:0000259" key="3">
    <source>
        <dbReference type="Pfam" id="PF01648"/>
    </source>
</evidence>
<evidence type="ECO:0000313" key="5">
    <source>
        <dbReference type="Proteomes" id="UP000282674"/>
    </source>
</evidence>
<dbReference type="PANTHER" id="PTHR12215">
    <property type="entry name" value="PHOSPHOPANTETHEINE TRANSFERASE"/>
    <property type="match status" value="1"/>
</dbReference>